<dbReference type="Pfam" id="PF25917">
    <property type="entry name" value="BSH_RND"/>
    <property type="match status" value="1"/>
</dbReference>
<organism evidence="5 6">
    <name type="scientific">Flaviaesturariibacter amylovorans</name>
    <dbReference type="NCBI Taxonomy" id="1084520"/>
    <lineage>
        <taxon>Bacteria</taxon>
        <taxon>Pseudomonadati</taxon>
        <taxon>Bacteroidota</taxon>
        <taxon>Chitinophagia</taxon>
        <taxon>Chitinophagales</taxon>
        <taxon>Chitinophagaceae</taxon>
        <taxon>Flaviaestuariibacter</taxon>
    </lineage>
</organism>
<proteinExistence type="inferred from homology"/>
<comment type="caution">
    <text evidence="5">The sequence shown here is derived from an EMBL/GenBank/DDBJ whole genome shotgun (WGS) entry which is preliminary data.</text>
</comment>
<dbReference type="InterPro" id="IPR058625">
    <property type="entry name" value="MdtA-like_BSH"/>
</dbReference>
<dbReference type="EMBL" id="BAABGY010000009">
    <property type="protein sequence ID" value="GAA4336810.1"/>
    <property type="molecule type" value="Genomic_DNA"/>
</dbReference>
<evidence type="ECO:0000256" key="3">
    <source>
        <dbReference type="SAM" id="MobiDB-lite"/>
    </source>
</evidence>
<keyword evidence="6" id="KW-1185">Reference proteome</keyword>
<evidence type="ECO:0000313" key="5">
    <source>
        <dbReference type="EMBL" id="GAA4336810.1"/>
    </source>
</evidence>
<dbReference type="InterPro" id="IPR006143">
    <property type="entry name" value="RND_pump_MFP"/>
</dbReference>
<dbReference type="Proteomes" id="UP001501725">
    <property type="component" value="Unassembled WGS sequence"/>
</dbReference>
<protein>
    <recommendedName>
        <fullName evidence="4">Multidrug resistance protein MdtA-like barrel-sandwich hybrid domain-containing protein</fullName>
    </recommendedName>
</protein>
<gene>
    <name evidence="5" type="ORF">GCM10023184_32290</name>
</gene>
<evidence type="ECO:0000256" key="2">
    <source>
        <dbReference type="ARBA" id="ARBA00022448"/>
    </source>
</evidence>
<dbReference type="PROSITE" id="PS51257">
    <property type="entry name" value="PROKAR_LIPOPROTEIN"/>
    <property type="match status" value="1"/>
</dbReference>
<dbReference type="InterPro" id="IPR051909">
    <property type="entry name" value="MFP_Cation_Efflux"/>
</dbReference>
<keyword evidence="2" id="KW-0813">Transport</keyword>
<dbReference type="SUPFAM" id="SSF111369">
    <property type="entry name" value="HlyD-like secretion proteins"/>
    <property type="match status" value="1"/>
</dbReference>
<dbReference type="Gene3D" id="1.10.287.470">
    <property type="entry name" value="Helix hairpin bin"/>
    <property type="match status" value="1"/>
</dbReference>
<dbReference type="Gene3D" id="2.40.50.100">
    <property type="match status" value="1"/>
</dbReference>
<dbReference type="Gene3D" id="2.40.30.170">
    <property type="match status" value="1"/>
</dbReference>
<sequence>MIDMKTHLFVILIAGFFASCGGKQAEPAKEAEEHHDEAPSNVVSLTEAQMKTAAIQLGAIEMKNLTTSISANGMLTVPNQNKAFVTALYSGVVRTLTIQPGNYVRKGQTIATIVNPEIVQLQQSLITVNAEISMSEIEERRQQELVEGQAAPLKNLQLVRTRLKTLRAERAGVQKQLATLGVSAGGALTSTLRVEAPISGTVSTVQAQIGSNVDASTPIAEIVNNSQLHLDLFVYEKDLPRLHDNQVIHFTLTNNPGKEYDAKIYSIGTAFASASKTIPVHAVVSGDKAGLIEGMNITALISIGTAVLPSVPSDAIVTHGGLDYIFVKTAAAAPVEHHEGEKAHAGEEEHKEEEGHAEAPGVSFERVQVIKGASDVGYTEIKPVKAIPPGAQIITKGAFFVLAKMTNTGGHEH</sequence>
<feature type="compositionally biased region" description="Basic and acidic residues" evidence="3">
    <location>
        <begin position="336"/>
        <end position="357"/>
    </location>
</feature>
<dbReference type="PANTHER" id="PTHR30097">
    <property type="entry name" value="CATION EFFLUX SYSTEM PROTEIN CUSB"/>
    <property type="match status" value="1"/>
</dbReference>
<reference evidence="6" key="1">
    <citation type="journal article" date="2019" name="Int. J. Syst. Evol. Microbiol.">
        <title>The Global Catalogue of Microorganisms (GCM) 10K type strain sequencing project: providing services to taxonomists for standard genome sequencing and annotation.</title>
        <authorList>
            <consortium name="The Broad Institute Genomics Platform"/>
            <consortium name="The Broad Institute Genome Sequencing Center for Infectious Disease"/>
            <person name="Wu L."/>
            <person name="Ma J."/>
        </authorList>
    </citation>
    <scope>NUCLEOTIDE SEQUENCE [LARGE SCALE GENOMIC DNA]</scope>
    <source>
        <strain evidence="6">JCM 17919</strain>
    </source>
</reference>
<comment type="similarity">
    <text evidence="1">Belongs to the membrane fusion protein (MFP) (TC 8.A.1) family.</text>
</comment>
<feature type="region of interest" description="Disordered" evidence="3">
    <location>
        <begin position="336"/>
        <end position="362"/>
    </location>
</feature>
<evidence type="ECO:0000313" key="6">
    <source>
        <dbReference type="Proteomes" id="UP001501725"/>
    </source>
</evidence>
<name>A0ABP8HAT5_9BACT</name>
<dbReference type="NCBIfam" id="TIGR01730">
    <property type="entry name" value="RND_mfp"/>
    <property type="match status" value="1"/>
</dbReference>
<feature type="domain" description="Multidrug resistance protein MdtA-like barrel-sandwich hybrid" evidence="4">
    <location>
        <begin position="81"/>
        <end position="223"/>
    </location>
</feature>
<dbReference type="PANTHER" id="PTHR30097:SF4">
    <property type="entry name" value="SLR6042 PROTEIN"/>
    <property type="match status" value="1"/>
</dbReference>
<evidence type="ECO:0000256" key="1">
    <source>
        <dbReference type="ARBA" id="ARBA00009477"/>
    </source>
</evidence>
<evidence type="ECO:0000259" key="4">
    <source>
        <dbReference type="Pfam" id="PF25917"/>
    </source>
</evidence>
<accession>A0ABP8HAT5</accession>